<evidence type="ECO:0000256" key="5">
    <source>
        <dbReference type="SAM" id="MobiDB-lite"/>
    </source>
</evidence>
<evidence type="ECO:0000256" key="3">
    <source>
        <dbReference type="PROSITE-ProRule" id="PRU00176"/>
    </source>
</evidence>
<dbReference type="SUPFAM" id="SSF54928">
    <property type="entry name" value="RNA-binding domain, RBD"/>
    <property type="match status" value="1"/>
</dbReference>
<keyword evidence="2 3" id="KW-0694">RNA-binding</keyword>
<dbReference type="FunFam" id="3.30.70.330:FF:000043">
    <property type="entry name" value="paraspeckle component 1 isoform X1"/>
    <property type="match status" value="1"/>
</dbReference>
<sequence length="389" mass="44205">MPEGENSQVANAQPPAQANTAPAPALNGVKCETPAQKPAQNTEAKAAPGPNQPADSKPHPYSHAQNQKPNQRAVQNNRPNQAQNGQNRNQPMKRFNPVGGHKNQPEAPVGEKKFTGRCRLFVGNLPADINEKEFRELFARFGDLGEIFLNTQRSFGFVKLDTRLNAEHAKQELDGHTFKGRCIRVRFASHGAAVRVKNLSPYVSNEYLEQAFSMFGRVERAVVIVDDKGRSIGEGIVEFERKPSATQCINKCTENCFVLTSYPKPVIVEPLEQKDDEDGLPEKSINKNQQFYADRESVPHFAANNSLELEMALKWRDLYELEKQIKEEGLKKVQEAREQLEHDIEFRLIDYKEQKIKEDLRAKQEELLRIEDMRKNEFQRRKDMDGAGK</sequence>
<evidence type="ECO:0000313" key="8">
    <source>
        <dbReference type="Proteomes" id="UP000276133"/>
    </source>
</evidence>
<feature type="coiled-coil region" evidence="4">
    <location>
        <begin position="323"/>
        <end position="373"/>
    </location>
</feature>
<organism evidence="7 8">
    <name type="scientific">Brachionus plicatilis</name>
    <name type="common">Marine rotifer</name>
    <name type="synonym">Brachionus muelleri</name>
    <dbReference type="NCBI Taxonomy" id="10195"/>
    <lineage>
        <taxon>Eukaryota</taxon>
        <taxon>Metazoa</taxon>
        <taxon>Spiralia</taxon>
        <taxon>Gnathifera</taxon>
        <taxon>Rotifera</taxon>
        <taxon>Eurotatoria</taxon>
        <taxon>Monogononta</taxon>
        <taxon>Pseudotrocha</taxon>
        <taxon>Ploima</taxon>
        <taxon>Brachionidae</taxon>
        <taxon>Brachionus</taxon>
    </lineage>
</organism>
<evidence type="ECO:0000256" key="1">
    <source>
        <dbReference type="ARBA" id="ARBA00022737"/>
    </source>
</evidence>
<protein>
    <submittedName>
        <fullName evidence="7">Splicing proline-and glutamine</fullName>
    </submittedName>
</protein>
<dbReference type="OrthoDB" id="10067824at2759"/>
<dbReference type="Pfam" id="PF08075">
    <property type="entry name" value="NOPS"/>
    <property type="match status" value="1"/>
</dbReference>
<feature type="domain" description="RRM" evidence="6">
    <location>
        <begin position="118"/>
        <end position="190"/>
    </location>
</feature>
<dbReference type="InterPro" id="IPR012975">
    <property type="entry name" value="NOPS"/>
</dbReference>
<name>A0A3M7SYZ2_BRAPC</name>
<dbReference type="PANTHER" id="PTHR23189">
    <property type="entry name" value="RNA RECOGNITION MOTIF-CONTAINING"/>
    <property type="match status" value="1"/>
</dbReference>
<evidence type="ECO:0000256" key="2">
    <source>
        <dbReference type="ARBA" id="ARBA00022884"/>
    </source>
</evidence>
<dbReference type="AlphaFoldDB" id="A0A3M7SYZ2"/>
<dbReference type="Gene3D" id="3.30.70.330">
    <property type="match status" value="2"/>
</dbReference>
<dbReference type="Proteomes" id="UP000276133">
    <property type="component" value="Unassembled WGS sequence"/>
</dbReference>
<evidence type="ECO:0000313" key="7">
    <source>
        <dbReference type="EMBL" id="RNA40962.1"/>
    </source>
</evidence>
<keyword evidence="4" id="KW-0175">Coiled coil</keyword>
<reference evidence="7 8" key="1">
    <citation type="journal article" date="2018" name="Sci. Rep.">
        <title>Genomic signatures of local adaptation to the degree of environmental predictability in rotifers.</title>
        <authorList>
            <person name="Franch-Gras L."/>
            <person name="Hahn C."/>
            <person name="Garcia-Roger E.M."/>
            <person name="Carmona M.J."/>
            <person name="Serra M."/>
            <person name="Gomez A."/>
        </authorList>
    </citation>
    <scope>NUCLEOTIDE SEQUENCE [LARGE SCALE GENOMIC DNA]</scope>
    <source>
        <strain evidence="7">HYR1</strain>
    </source>
</reference>
<dbReference type="Gene3D" id="6.10.250.1170">
    <property type="match status" value="1"/>
</dbReference>
<keyword evidence="1" id="KW-0677">Repeat</keyword>
<gene>
    <name evidence="7" type="ORF">BpHYR1_044485</name>
</gene>
<feature type="compositionally biased region" description="Polar residues" evidence="5">
    <location>
        <begin position="63"/>
        <end position="90"/>
    </location>
</feature>
<accession>A0A3M7SYZ2</accession>
<dbReference type="PROSITE" id="PS50102">
    <property type="entry name" value="RRM"/>
    <property type="match status" value="2"/>
</dbReference>
<feature type="domain" description="RRM" evidence="6">
    <location>
        <begin position="192"/>
        <end position="273"/>
    </location>
</feature>
<dbReference type="Pfam" id="PF00076">
    <property type="entry name" value="RRM_1"/>
    <property type="match status" value="2"/>
</dbReference>
<feature type="compositionally biased region" description="Low complexity" evidence="5">
    <location>
        <begin position="10"/>
        <end position="25"/>
    </location>
</feature>
<dbReference type="CDD" id="cd12333">
    <property type="entry name" value="RRM2_p54nrb_like"/>
    <property type="match status" value="1"/>
</dbReference>
<dbReference type="STRING" id="10195.A0A3M7SYZ2"/>
<keyword evidence="8" id="KW-1185">Reference proteome</keyword>
<feature type="region of interest" description="Disordered" evidence="5">
    <location>
        <begin position="1"/>
        <end position="111"/>
    </location>
</feature>
<dbReference type="EMBL" id="REGN01000564">
    <property type="protein sequence ID" value="RNA40962.1"/>
    <property type="molecule type" value="Genomic_DNA"/>
</dbReference>
<evidence type="ECO:0000256" key="4">
    <source>
        <dbReference type="SAM" id="Coils"/>
    </source>
</evidence>
<dbReference type="InterPro" id="IPR035979">
    <property type="entry name" value="RBD_domain_sf"/>
</dbReference>
<dbReference type="CDD" id="cd12332">
    <property type="entry name" value="RRM1_p54nrb_like"/>
    <property type="match status" value="1"/>
</dbReference>
<evidence type="ECO:0000259" key="6">
    <source>
        <dbReference type="PROSITE" id="PS50102"/>
    </source>
</evidence>
<dbReference type="InterPro" id="IPR012677">
    <property type="entry name" value="Nucleotide-bd_a/b_plait_sf"/>
</dbReference>
<proteinExistence type="predicted"/>
<comment type="caution">
    <text evidence="7">The sequence shown here is derived from an EMBL/GenBank/DDBJ whole genome shotgun (WGS) entry which is preliminary data.</text>
</comment>
<dbReference type="SMART" id="SM00360">
    <property type="entry name" value="RRM"/>
    <property type="match status" value="2"/>
</dbReference>
<dbReference type="GO" id="GO:0003723">
    <property type="term" value="F:RNA binding"/>
    <property type="evidence" value="ECO:0007669"/>
    <property type="project" value="UniProtKB-UniRule"/>
</dbReference>
<dbReference type="InterPro" id="IPR000504">
    <property type="entry name" value="RRM_dom"/>
</dbReference>